<evidence type="ECO:0000313" key="2">
    <source>
        <dbReference type="EMBL" id="MDP9825204.1"/>
    </source>
</evidence>
<proteinExistence type="predicted"/>
<dbReference type="EMBL" id="JAUSQZ010000001">
    <property type="protein sequence ID" value="MDP9825204.1"/>
    <property type="molecule type" value="Genomic_DNA"/>
</dbReference>
<dbReference type="Proteomes" id="UP001235712">
    <property type="component" value="Unassembled WGS sequence"/>
</dbReference>
<organism evidence="2 3">
    <name type="scientific">Kineosporia succinea</name>
    <dbReference type="NCBI Taxonomy" id="84632"/>
    <lineage>
        <taxon>Bacteria</taxon>
        <taxon>Bacillati</taxon>
        <taxon>Actinomycetota</taxon>
        <taxon>Actinomycetes</taxon>
        <taxon>Kineosporiales</taxon>
        <taxon>Kineosporiaceae</taxon>
        <taxon>Kineosporia</taxon>
    </lineage>
</organism>
<dbReference type="RefSeq" id="WP_307238747.1">
    <property type="nucleotide sequence ID" value="NZ_JAUSQZ010000001.1"/>
</dbReference>
<protein>
    <submittedName>
        <fullName evidence="2">Uncharacterized protein</fullName>
    </submittedName>
</protein>
<evidence type="ECO:0000313" key="3">
    <source>
        <dbReference type="Proteomes" id="UP001235712"/>
    </source>
</evidence>
<keyword evidence="3" id="KW-1185">Reference proteome</keyword>
<reference evidence="2 3" key="1">
    <citation type="submission" date="2023-07" db="EMBL/GenBank/DDBJ databases">
        <title>Sequencing the genomes of 1000 actinobacteria strains.</title>
        <authorList>
            <person name="Klenk H.-P."/>
        </authorList>
    </citation>
    <scope>NUCLEOTIDE SEQUENCE [LARGE SCALE GENOMIC DNA]</scope>
    <source>
        <strain evidence="2 3">DSM 44388</strain>
    </source>
</reference>
<gene>
    <name evidence="2" type="ORF">J2S57_000953</name>
</gene>
<keyword evidence="1" id="KW-0175">Coiled coil</keyword>
<sequence length="203" mass="22622">MSDDKPAVGPGEDVVVDRDAARRVIESDEPLIFDYRVLRHPSVEGSSQILFSIFELYYRADGRYMGRLSEPSAAQGDAVDELRADLEDMLTALEKPVLDVHDLVVGEAPPEAPMCEPCLRAAQETRREMADPAKQLEGLTRFIETLEGQRRRLMAEIAAARRTEIEAAGGEMIHEWGPTLDRLEEVERREGGSDAAQWMPGSD</sequence>
<name>A0ABT9NXR0_9ACTN</name>
<accession>A0ABT9NXR0</accession>
<comment type="caution">
    <text evidence="2">The sequence shown here is derived from an EMBL/GenBank/DDBJ whole genome shotgun (WGS) entry which is preliminary data.</text>
</comment>
<evidence type="ECO:0000256" key="1">
    <source>
        <dbReference type="SAM" id="Coils"/>
    </source>
</evidence>
<feature type="coiled-coil region" evidence="1">
    <location>
        <begin position="136"/>
        <end position="163"/>
    </location>
</feature>